<accession>A0AC61REU2</accession>
<keyword evidence="2" id="KW-1185">Reference proteome</keyword>
<evidence type="ECO:0000313" key="2">
    <source>
        <dbReference type="Proteomes" id="UP000306319"/>
    </source>
</evidence>
<protein>
    <submittedName>
        <fullName evidence="1">Sigma-54-dependent Fis family transcriptional regulator</fullName>
    </submittedName>
</protein>
<dbReference type="Proteomes" id="UP000306319">
    <property type="component" value="Unassembled WGS sequence"/>
</dbReference>
<gene>
    <name evidence="1" type="ORF">E5331_11170</name>
</gene>
<sequence length="439" mass="49183">MEMKTLLVVDDNQDILEAVRLLMRKSVDEVVTSSTPDSIPMLLRKHKPQVVLLDMNFRAVVNTGNEGLFWLQEIRRLSPQTSVVLFTAYADVKLAVEGMKLGAVDFVVKPFENSVLMEVLKRAFGDKGMPGSKAASHMLWGSSESMVSLRKIVDRVAATDANILITGENGTGKDLLAREIHRLSLRCRGPIETVDMGAVVESLFESELYGHVKGAFTDARADRAGKFETAHGGTLFLDEIGNIPYHLQAKLLTALQQRMVVRVGSNTPRPIDIRLICATNRDLPQMVAEGKFRQDLYYRINTIHIELPSLRDRSDDIPEFVDLFLHKYAKVYGKDVPMVSDDAMRRLKSRQWPGNIRQLEHVVEKALIMCDGDMLRAEDFELFDEPASALAAAGGTLEDIERRTIVASIHQHNGNLAEVARQLGITRQTLYNKIKKYGL</sequence>
<proteinExistence type="predicted"/>
<dbReference type="EMBL" id="SRYB01000015">
    <property type="protein sequence ID" value="TGY78254.1"/>
    <property type="molecule type" value="Genomic_DNA"/>
</dbReference>
<reference evidence="1" key="1">
    <citation type="submission" date="2019-04" db="EMBL/GenBank/DDBJ databases">
        <title>Microbes associate with the intestines of laboratory mice.</title>
        <authorList>
            <person name="Navarre W."/>
            <person name="Wong E."/>
            <person name="Huang K."/>
            <person name="Tropini C."/>
            <person name="Ng K."/>
            <person name="Yu B."/>
        </authorList>
    </citation>
    <scope>NUCLEOTIDE SEQUENCE</scope>
    <source>
        <strain evidence="1">NM04_E33</strain>
    </source>
</reference>
<name>A0AC61REU2_9BACT</name>
<evidence type="ECO:0000313" key="1">
    <source>
        <dbReference type="EMBL" id="TGY78254.1"/>
    </source>
</evidence>
<organism evidence="1 2">
    <name type="scientific">Lepagella muris</name>
    <dbReference type="NCBI Taxonomy" id="3032870"/>
    <lineage>
        <taxon>Bacteria</taxon>
        <taxon>Pseudomonadati</taxon>
        <taxon>Bacteroidota</taxon>
        <taxon>Bacteroidia</taxon>
        <taxon>Bacteroidales</taxon>
        <taxon>Muribaculaceae</taxon>
        <taxon>Lepagella</taxon>
    </lineage>
</organism>
<comment type="caution">
    <text evidence="1">The sequence shown here is derived from an EMBL/GenBank/DDBJ whole genome shotgun (WGS) entry which is preliminary data.</text>
</comment>